<reference evidence="2" key="1">
    <citation type="submission" date="2024-02" db="EMBL/GenBank/DDBJ databases">
        <authorList>
            <consortium name="ELIXIR-Norway"/>
            <consortium name="Elixir Norway"/>
        </authorList>
    </citation>
    <scope>NUCLEOTIDE SEQUENCE</scope>
</reference>
<sequence>MHKLCWNCNQDSAAVKDAEIKHANDCPCSVCSQGKGTKDAGYDSQKILDAVKRLVDGKAEEQKSMEDEDKASLAELAKMLGTNDSKADPDEQEETEATDSVIPPGDRQENLAPEAVDGDDEEDPEGMNDSVIPPGDRQENLAPGVVDAAYQEELSLRSKR</sequence>
<organism evidence="2 3">
    <name type="scientific">Sphagnum jensenii</name>
    <dbReference type="NCBI Taxonomy" id="128206"/>
    <lineage>
        <taxon>Eukaryota</taxon>
        <taxon>Viridiplantae</taxon>
        <taxon>Streptophyta</taxon>
        <taxon>Embryophyta</taxon>
        <taxon>Bryophyta</taxon>
        <taxon>Sphagnophytina</taxon>
        <taxon>Sphagnopsida</taxon>
        <taxon>Sphagnales</taxon>
        <taxon>Sphagnaceae</taxon>
        <taxon>Sphagnum</taxon>
    </lineage>
</organism>
<feature type="compositionally biased region" description="Acidic residues" evidence="1">
    <location>
        <begin position="116"/>
        <end position="126"/>
    </location>
</feature>
<dbReference type="EMBL" id="CAXAQS010000080">
    <property type="protein sequence ID" value="CAK9250011.1"/>
    <property type="molecule type" value="Genomic_DNA"/>
</dbReference>
<evidence type="ECO:0000313" key="3">
    <source>
        <dbReference type="Proteomes" id="UP001497444"/>
    </source>
</evidence>
<dbReference type="Proteomes" id="UP001497444">
    <property type="component" value="Unassembled WGS sequence"/>
</dbReference>
<protein>
    <submittedName>
        <fullName evidence="2">Uncharacterized protein</fullName>
    </submittedName>
</protein>
<evidence type="ECO:0000313" key="2">
    <source>
        <dbReference type="EMBL" id="CAK9250011.1"/>
    </source>
</evidence>
<feature type="region of interest" description="Disordered" evidence="1">
    <location>
        <begin position="76"/>
        <end position="144"/>
    </location>
</feature>
<keyword evidence="3" id="KW-1185">Reference proteome</keyword>
<name>A0ABP0V6I2_9BRYO</name>
<accession>A0ABP0V6I2</accession>
<proteinExistence type="predicted"/>
<gene>
    <name evidence="2" type="ORF">CSSPJE1EN1_LOCUS25389</name>
</gene>
<comment type="caution">
    <text evidence="2">The sequence shown here is derived from an EMBL/GenBank/DDBJ whole genome shotgun (WGS) entry which is preliminary data.</text>
</comment>
<evidence type="ECO:0000256" key="1">
    <source>
        <dbReference type="SAM" id="MobiDB-lite"/>
    </source>
</evidence>